<dbReference type="PANTHER" id="PTHR11431">
    <property type="entry name" value="FERRITIN"/>
    <property type="match status" value="1"/>
</dbReference>
<keyword evidence="4" id="KW-0409">Iron storage</keyword>
<evidence type="ECO:0000256" key="4">
    <source>
        <dbReference type="RuleBase" id="RU361145"/>
    </source>
</evidence>
<organism evidence="6 7">
    <name type="scientific">Camelus dromedarius</name>
    <name type="common">Dromedary</name>
    <name type="synonym">Arabian camel</name>
    <dbReference type="NCBI Taxonomy" id="9838"/>
    <lineage>
        <taxon>Eukaryota</taxon>
        <taxon>Metazoa</taxon>
        <taxon>Chordata</taxon>
        <taxon>Craniata</taxon>
        <taxon>Vertebrata</taxon>
        <taxon>Euteleostomi</taxon>
        <taxon>Mammalia</taxon>
        <taxon>Eutheria</taxon>
        <taxon>Laurasiatheria</taxon>
        <taxon>Artiodactyla</taxon>
        <taxon>Tylopoda</taxon>
        <taxon>Camelidae</taxon>
        <taxon>Camelus</taxon>
    </lineage>
</organism>
<reference evidence="6 7" key="1">
    <citation type="journal article" date="2019" name="Mol. Ecol. Resour.">
        <title>Improving Illumina assemblies with Hi-C and long reads: an example with the North African dromedary.</title>
        <authorList>
            <person name="Elbers J.P."/>
            <person name="Rogers M.F."/>
            <person name="Perelman P.L."/>
            <person name="Proskuryakova A.A."/>
            <person name="Serdyukova N.A."/>
            <person name="Johnson W.E."/>
            <person name="Horin P."/>
            <person name="Corander J."/>
            <person name="Murphy D."/>
            <person name="Burger P.A."/>
        </authorList>
    </citation>
    <scope>NUCLEOTIDE SEQUENCE [LARGE SCALE GENOMIC DNA]</scope>
    <source>
        <strain evidence="6">Drom800</strain>
        <tissue evidence="6">Blood</tissue>
    </source>
</reference>
<evidence type="ECO:0000313" key="6">
    <source>
        <dbReference type="EMBL" id="KAB1264122.1"/>
    </source>
</evidence>
<dbReference type="InterPro" id="IPR012347">
    <property type="entry name" value="Ferritin-like"/>
</dbReference>
<proteinExistence type="inferred from homology"/>
<sequence length="73" mass="8437">MHLQASNTRLSLGFYFHRSHVALEGMGHFLHELAEEKREGSECLLQMCPSLCDLLESHFLDEEVKFIKKMVST</sequence>
<keyword evidence="7" id="KW-1185">Reference proteome</keyword>
<evidence type="ECO:0000259" key="5">
    <source>
        <dbReference type="PROSITE" id="PS50905"/>
    </source>
</evidence>
<dbReference type="EMBL" id="JWIN03000017">
    <property type="protein sequence ID" value="KAB1264122.1"/>
    <property type="molecule type" value="Genomic_DNA"/>
</dbReference>
<comment type="similarity">
    <text evidence="4">Belongs to the ferritin family.</text>
</comment>
<evidence type="ECO:0000256" key="3">
    <source>
        <dbReference type="ARBA" id="ARBA00047045"/>
    </source>
</evidence>
<comment type="caution">
    <text evidence="6">The sequence shown here is derived from an EMBL/GenBank/DDBJ whole genome shotgun (WGS) entry which is preliminary data.</text>
</comment>
<dbReference type="PROSITE" id="PS50905">
    <property type="entry name" value="FERRITIN_LIKE"/>
    <property type="match status" value="1"/>
</dbReference>
<comment type="subunit">
    <text evidence="3">Oligomer of 24 subunits. There are two types of subunits: L (light) chain and H (heavy) chain. The major chain can be light or heavy, depending on the species and tissue type. The functional molecule forms a roughly spherical shell with a diameter of 12 nm and contains a central cavity into which the insoluble mineral iron core is deposited. Interacts with NCOA4.</text>
</comment>
<dbReference type="InterPro" id="IPR001519">
    <property type="entry name" value="Ferritin"/>
</dbReference>
<evidence type="ECO:0000313" key="7">
    <source>
        <dbReference type="Proteomes" id="UP000299084"/>
    </source>
</evidence>
<accession>A0A5N4CZ23</accession>
<dbReference type="GO" id="GO:0008199">
    <property type="term" value="F:ferric iron binding"/>
    <property type="evidence" value="ECO:0007669"/>
    <property type="project" value="InterPro"/>
</dbReference>
<evidence type="ECO:0000256" key="1">
    <source>
        <dbReference type="ARBA" id="ARBA00044942"/>
    </source>
</evidence>
<keyword evidence="4" id="KW-0408">Iron</keyword>
<protein>
    <recommendedName>
        <fullName evidence="4">Ferritin</fullName>
    </recommendedName>
</protein>
<evidence type="ECO:0000256" key="2">
    <source>
        <dbReference type="ARBA" id="ARBA00045578"/>
    </source>
</evidence>
<dbReference type="Proteomes" id="UP000299084">
    <property type="component" value="Unassembled WGS sequence"/>
</dbReference>
<comment type="function">
    <text evidence="2">Stores iron in a soluble, non-toxic, readily available form. Important for iron homeostasis. Iron is taken up in the ferrous form and deposited as ferric hydroxides after oxidation. Also plays a role in delivery of iron to cells. Mediates iron uptake in capsule cells of the developing kidney. Delivery to lysosomes by the cargo receptor NCOA4 for autophagic degradation and release or iron.</text>
</comment>
<dbReference type="GO" id="GO:0044754">
    <property type="term" value="C:autolysosome"/>
    <property type="evidence" value="ECO:0007669"/>
    <property type="project" value="UniProtKB-SubCell"/>
</dbReference>
<dbReference type="InterPro" id="IPR009040">
    <property type="entry name" value="Ferritin-like_diiron"/>
</dbReference>
<dbReference type="AlphaFoldDB" id="A0A5N4CZ23"/>
<dbReference type="Gene3D" id="1.20.1260.10">
    <property type="match status" value="1"/>
</dbReference>
<dbReference type="GO" id="GO:0006826">
    <property type="term" value="P:iron ion transport"/>
    <property type="evidence" value="ECO:0007669"/>
    <property type="project" value="InterPro"/>
</dbReference>
<dbReference type="GO" id="GO:0006879">
    <property type="term" value="P:intracellular iron ion homeostasis"/>
    <property type="evidence" value="ECO:0007669"/>
    <property type="project" value="UniProtKB-KW"/>
</dbReference>
<dbReference type="SUPFAM" id="SSF47240">
    <property type="entry name" value="Ferritin-like"/>
    <property type="match status" value="1"/>
</dbReference>
<dbReference type="PANTHER" id="PTHR11431:SF47">
    <property type="entry name" value="FERRITIN LIGHT CHAIN"/>
    <property type="match status" value="1"/>
</dbReference>
<keyword evidence="4" id="KW-0479">Metal-binding</keyword>
<comment type="subcellular location">
    <subcellularLocation>
        <location evidence="1">Autolysosome</location>
    </subcellularLocation>
</comment>
<feature type="domain" description="Ferritin-like diiron" evidence="5">
    <location>
        <begin position="1"/>
        <end position="73"/>
    </location>
</feature>
<name>A0A5N4CZ23_CAMDR</name>
<gene>
    <name evidence="6" type="ORF">Cadr_000020704</name>
</gene>
<dbReference type="InterPro" id="IPR009078">
    <property type="entry name" value="Ferritin-like_SF"/>
</dbReference>
<dbReference type="GO" id="GO:0008198">
    <property type="term" value="F:ferrous iron binding"/>
    <property type="evidence" value="ECO:0007669"/>
    <property type="project" value="TreeGrafter"/>
</dbReference>